<proteinExistence type="predicted"/>
<evidence type="ECO:0000259" key="1">
    <source>
        <dbReference type="Pfam" id="PF00814"/>
    </source>
</evidence>
<dbReference type="CDD" id="cd24032">
    <property type="entry name" value="ASKHA_NBD_TsaB"/>
    <property type="match status" value="1"/>
</dbReference>
<reference evidence="2" key="1">
    <citation type="submission" date="2018-05" db="EMBL/GenBank/DDBJ databases">
        <authorList>
            <person name="Lanie J.A."/>
            <person name="Ng W.-L."/>
            <person name="Kazmierczak K.M."/>
            <person name="Andrzejewski T.M."/>
            <person name="Davidsen T.M."/>
            <person name="Wayne K.J."/>
            <person name="Tettelin H."/>
            <person name="Glass J.I."/>
            <person name="Rusch D."/>
            <person name="Podicherti R."/>
            <person name="Tsui H.-C.T."/>
            <person name="Winkler M.E."/>
        </authorList>
    </citation>
    <scope>NUCLEOTIDE SEQUENCE</scope>
</reference>
<dbReference type="Pfam" id="PF00814">
    <property type="entry name" value="TsaD"/>
    <property type="match status" value="1"/>
</dbReference>
<dbReference type="EMBL" id="UINC01153714">
    <property type="protein sequence ID" value="SVD48583.1"/>
    <property type="molecule type" value="Genomic_DNA"/>
</dbReference>
<dbReference type="SUPFAM" id="SSF53067">
    <property type="entry name" value="Actin-like ATPase domain"/>
    <property type="match status" value="1"/>
</dbReference>
<sequence>MLLGIDTANERASVALDDGREINSEHSWRSGNNHTVELASYVNRMMITADVNARSLRGIAVAIGPGSFTGLRIGLGFSKGLSIAYSIPLVGVSTLDILAHMQPKVECVLLTLISAGRKSIVSGRYIWHSGGWKTDGAPYITTWQEVVEETKSGSFYICGELGTVDRAEFGENVMLAPPPLNVRRASYMIAIARKRFDTGDLDEPNALSPFYLRTT</sequence>
<accession>A0A382VQ09</accession>
<dbReference type="GO" id="GO:0005829">
    <property type="term" value="C:cytosol"/>
    <property type="evidence" value="ECO:0007669"/>
    <property type="project" value="TreeGrafter"/>
</dbReference>
<name>A0A382VQ09_9ZZZZ</name>
<dbReference type="InterPro" id="IPR000905">
    <property type="entry name" value="Gcp-like_dom"/>
</dbReference>
<dbReference type="Gene3D" id="3.30.420.40">
    <property type="match status" value="2"/>
</dbReference>
<dbReference type="InterPro" id="IPR022496">
    <property type="entry name" value="T6A_TsaB"/>
</dbReference>
<dbReference type="PANTHER" id="PTHR11735:SF11">
    <property type="entry name" value="TRNA THREONYLCARBAMOYLADENOSINE BIOSYNTHESIS PROTEIN TSAB"/>
    <property type="match status" value="1"/>
</dbReference>
<organism evidence="2">
    <name type="scientific">marine metagenome</name>
    <dbReference type="NCBI Taxonomy" id="408172"/>
    <lineage>
        <taxon>unclassified sequences</taxon>
        <taxon>metagenomes</taxon>
        <taxon>ecological metagenomes</taxon>
    </lineage>
</organism>
<dbReference type="InterPro" id="IPR043129">
    <property type="entry name" value="ATPase_NBD"/>
</dbReference>
<gene>
    <name evidence="2" type="ORF">METZ01_LOCUS401437</name>
</gene>
<dbReference type="NCBIfam" id="TIGR03725">
    <property type="entry name" value="T6A_YeaZ"/>
    <property type="match status" value="1"/>
</dbReference>
<protein>
    <recommendedName>
        <fullName evidence="1">Gcp-like domain-containing protein</fullName>
    </recommendedName>
</protein>
<dbReference type="PANTHER" id="PTHR11735">
    <property type="entry name" value="TRNA N6-ADENOSINE THREONYLCARBAMOYLTRANSFERASE"/>
    <property type="match status" value="1"/>
</dbReference>
<dbReference type="GO" id="GO:0002949">
    <property type="term" value="P:tRNA threonylcarbamoyladenosine modification"/>
    <property type="evidence" value="ECO:0007669"/>
    <property type="project" value="InterPro"/>
</dbReference>
<dbReference type="AlphaFoldDB" id="A0A382VQ09"/>
<evidence type="ECO:0000313" key="2">
    <source>
        <dbReference type="EMBL" id="SVD48583.1"/>
    </source>
</evidence>
<feature type="domain" description="Gcp-like" evidence="1">
    <location>
        <begin position="32"/>
        <end position="125"/>
    </location>
</feature>